<accession>A0A4Q7UR07</accession>
<keyword evidence="6" id="KW-1185">Reference proteome</keyword>
<evidence type="ECO:0000259" key="4">
    <source>
        <dbReference type="PROSITE" id="PS50043"/>
    </source>
</evidence>
<organism evidence="5 6">
    <name type="scientific">Pseudonocardia sediminis</name>
    <dbReference type="NCBI Taxonomy" id="1397368"/>
    <lineage>
        <taxon>Bacteria</taxon>
        <taxon>Bacillati</taxon>
        <taxon>Actinomycetota</taxon>
        <taxon>Actinomycetes</taxon>
        <taxon>Pseudonocardiales</taxon>
        <taxon>Pseudonocardiaceae</taxon>
        <taxon>Pseudonocardia</taxon>
    </lineage>
</organism>
<dbReference type="EMBL" id="SHKL01000001">
    <property type="protein sequence ID" value="RZT84125.1"/>
    <property type="molecule type" value="Genomic_DNA"/>
</dbReference>
<dbReference type="SUPFAM" id="SSF55781">
    <property type="entry name" value="GAF domain-like"/>
    <property type="match status" value="1"/>
</dbReference>
<dbReference type="SUPFAM" id="SSF46894">
    <property type="entry name" value="C-terminal effector domain of the bipartite response regulators"/>
    <property type="match status" value="1"/>
</dbReference>
<dbReference type="PANTHER" id="PTHR44688:SF16">
    <property type="entry name" value="DNA-BINDING TRANSCRIPTIONAL ACTIVATOR DEVR_DOSR"/>
    <property type="match status" value="1"/>
</dbReference>
<keyword evidence="3" id="KW-0804">Transcription</keyword>
<proteinExistence type="predicted"/>
<comment type="caution">
    <text evidence="5">The sequence shown here is derived from an EMBL/GenBank/DDBJ whole genome shotgun (WGS) entry which is preliminary data.</text>
</comment>
<dbReference type="InterPro" id="IPR016032">
    <property type="entry name" value="Sig_transdc_resp-reg_C-effctor"/>
</dbReference>
<evidence type="ECO:0000313" key="6">
    <source>
        <dbReference type="Proteomes" id="UP000291591"/>
    </source>
</evidence>
<dbReference type="RefSeq" id="WP_130288776.1">
    <property type="nucleotide sequence ID" value="NZ_SHKL01000001.1"/>
</dbReference>
<dbReference type="Gene3D" id="3.30.450.40">
    <property type="match status" value="1"/>
</dbReference>
<dbReference type="AlphaFoldDB" id="A0A4Q7UR07"/>
<dbReference type="Proteomes" id="UP000291591">
    <property type="component" value="Unassembled WGS sequence"/>
</dbReference>
<dbReference type="OrthoDB" id="4069167at2"/>
<dbReference type="InterPro" id="IPR029016">
    <property type="entry name" value="GAF-like_dom_sf"/>
</dbReference>
<sequence length="293" mass="30870">MGKSTTDAGVDPRPALRAALRAVQTDSGLPIAFGALVDNGATAELSEFLGTRTTHLHGLGIRAGSGLGGRVIAEGRPAAVDDYRSADSITHDYDEWVTAEGLSAVAAAPFVVRGRTAALIYGATRENVTLGDRGKAALVSCGRRLSMELTVRDEVGRRMREAEVVASASPGDVRDVADLEEIRSLHAELRAVAQLIPDTGLAERVSQVSQRLADVGTRTATAEQAADHGITLSPREIDVISQVALGCTNAETAARLCIKPETAKAYLRGAMSKLGVHTRFEAVVRSRRLGLVP</sequence>
<keyword evidence="2" id="KW-0238">DNA-binding</keyword>
<gene>
    <name evidence="5" type="ORF">EV383_0959</name>
</gene>
<dbReference type="PANTHER" id="PTHR44688">
    <property type="entry name" value="DNA-BINDING TRANSCRIPTIONAL ACTIVATOR DEVR_DOSR"/>
    <property type="match status" value="1"/>
</dbReference>
<keyword evidence="1" id="KW-0805">Transcription regulation</keyword>
<dbReference type="GO" id="GO:0006355">
    <property type="term" value="P:regulation of DNA-templated transcription"/>
    <property type="evidence" value="ECO:0007669"/>
    <property type="project" value="InterPro"/>
</dbReference>
<evidence type="ECO:0000256" key="1">
    <source>
        <dbReference type="ARBA" id="ARBA00023015"/>
    </source>
</evidence>
<evidence type="ECO:0000256" key="3">
    <source>
        <dbReference type="ARBA" id="ARBA00023163"/>
    </source>
</evidence>
<evidence type="ECO:0000256" key="2">
    <source>
        <dbReference type="ARBA" id="ARBA00023125"/>
    </source>
</evidence>
<dbReference type="CDD" id="cd06170">
    <property type="entry name" value="LuxR_C_like"/>
    <property type="match status" value="1"/>
</dbReference>
<dbReference type="PRINTS" id="PR00038">
    <property type="entry name" value="HTHLUXR"/>
</dbReference>
<evidence type="ECO:0000313" key="5">
    <source>
        <dbReference type="EMBL" id="RZT84125.1"/>
    </source>
</evidence>
<dbReference type="PROSITE" id="PS50043">
    <property type="entry name" value="HTH_LUXR_2"/>
    <property type="match status" value="1"/>
</dbReference>
<dbReference type="InterPro" id="IPR036388">
    <property type="entry name" value="WH-like_DNA-bd_sf"/>
</dbReference>
<protein>
    <submittedName>
        <fullName evidence="5">Regulatory LuxR family protein</fullName>
    </submittedName>
</protein>
<dbReference type="Gene3D" id="1.10.10.10">
    <property type="entry name" value="Winged helix-like DNA-binding domain superfamily/Winged helix DNA-binding domain"/>
    <property type="match status" value="1"/>
</dbReference>
<dbReference type="Pfam" id="PF00196">
    <property type="entry name" value="GerE"/>
    <property type="match status" value="1"/>
</dbReference>
<feature type="domain" description="HTH luxR-type" evidence="4">
    <location>
        <begin position="225"/>
        <end position="290"/>
    </location>
</feature>
<reference evidence="5 6" key="1">
    <citation type="submission" date="2019-02" db="EMBL/GenBank/DDBJ databases">
        <title>Sequencing the genomes of 1000 actinobacteria strains.</title>
        <authorList>
            <person name="Klenk H.-P."/>
        </authorList>
    </citation>
    <scope>NUCLEOTIDE SEQUENCE [LARGE SCALE GENOMIC DNA]</scope>
    <source>
        <strain evidence="5 6">DSM 45779</strain>
    </source>
</reference>
<name>A0A4Q7UR07_PSEST</name>
<dbReference type="SMART" id="SM00421">
    <property type="entry name" value="HTH_LUXR"/>
    <property type="match status" value="1"/>
</dbReference>
<dbReference type="InterPro" id="IPR000792">
    <property type="entry name" value="Tscrpt_reg_LuxR_C"/>
</dbReference>
<dbReference type="GO" id="GO:0003677">
    <property type="term" value="F:DNA binding"/>
    <property type="evidence" value="ECO:0007669"/>
    <property type="project" value="UniProtKB-KW"/>
</dbReference>